<proteinExistence type="predicted"/>
<organism evidence="2 3">
    <name type="scientific">Photobacterium aphoticum</name>
    <dbReference type="NCBI Taxonomy" id="754436"/>
    <lineage>
        <taxon>Bacteria</taxon>
        <taxon>Pseudomonadati</taxon>
        <taxon>Pseudomonadota</taxon>
        <taxon>Gammaproteobacteria</taxon>
        <taxon>Vibrionales</taxon>
        <taxon>Vibrionaceae</taxon>
        <taxon>Photobacterium</taxon>
    </lineage>
</organism>
<name>A0A090QPI6_9GAMM</name>
<dbReference type="Pfam" id="PF18914">
    <property type="entry name" value="DUF5666"/>
    <property type="match status" value="1"/>
</dbReference>
<feature type="domain" description="DUF5666" evidence="1">
    <location>
        <begin position="18"/>
        <end position="71"/>
    </location>
</feature>
<gene>
    <name evidence="2" type="ORF">JCM19237_4197</name>
</gene>
<dbReference type="EMBL" id="BBMN01000005">
    <property type="protein sequence ID" value="GAL04831.1"/>
    <property type="molecule type" value="Genomic_DNA"/>
</dbReference>
<dbReference type="Proteomes" id="UP000029227">
    <property type="component" value="Unassembled WGS sequence"/>
</dbReference>
<evidence type="ECO:0000313" key="3">
    <source>
        <dbReference type="Proteomes" id="UP000029227"/>
    </source>
</evidence>
<dbReference type="AlphaFoldDB" id="A0A090QPI6"/>
<evidence type="ECO:0000259" key="1">
    <source>
        <dbReference type="Pfam" id="PF18914"/>
    </source>
</evidence>
<evidence type="ECO:0000313" key="2">
    <source>
        <dbReference type="EMBL" id="GAL04831.1"/>
    </source>
</evidence>
<dbReference type="InterPro" id="IPR043724">
    <property type="entry name" value="DUF5666"/>
</dbReference>
<protein>
    <recommendedName>
        <fullName evidence="1">DUF5666 domain-containing protein</fullName>
    </recommendedName>
</protein>
<reference evidence="2 3" key="1">
    <citation type="journal article" date="2014" name="Genome Announc.">
        <title>Draft Genome Sequences of Two Vibrionaceae Species, Vibrio ponticus C121 and Photobacterium aphoticum C119, Isolated as Coral Reef Microbiota.</title>
        <authorList>
            <person name="Al-saari N."/>
            <person name="Meirelles P.M."/>
            <person name="Mino S."/>
            <person name="Suda W."/>
            <person name="Oshima K."/>
            <person name="Hattori M."/>
            <person name="Ohkuma M."/>
            <person name="Thompson F.L."/>
            <person name="Gomez-Gil B."/>
            <person name="Sawabe T."/>
            <person name="Sawabe T."/>
        </authorList>
    </citation>
    <scope>NUCLEOTIDE SEQUENCE [LARGE SCALE GENOMIC DNA]</scope>
    <source>
        <strain evidence="2 3">JCM 19237</strain>
    </source>
</reference>
<dbReference type="STRING" id="754436.JCM19237_4197"/>
<comment type="caution">
    <text evidence="2">The sequence shown here is derived from an EMBL/GenBank/DDBJ whole genome shotgun (WGS) entry which is preliminary data.</text>
</comment>
<accession>A0A090QPI6</accession>
<sequence length="75" mass="7954">MVVTNVSPIDAMPNAEMEGKITGLTDTQFHLDGATIHYTASDVTGGKPLANGMYVQALGQFVNDSLTANRIDIKS</sequence>
<dbReference type="eggNOG" id="ENOG5031CW0">
    <property type="taxonomic scope" value="Bacteria"/>
</dbReference>